<keyword evidence="2" id="KW-1185">Reference proteome</keyword>
<dbReference type="EMBL" id="JANPWB010000008">
    <property type="protein sequence ID" value="KAJ1160473.1"/>
    <property type="molecule type" value="Genomic_DNA"/>
</dbReference>
<name>A0AAV7SBK5_PLEWA</name>
<comment type="caution">
    <text evidence="1">The sequence shown here is derived from an EMBL/GenBank/DDBJ whole genome shotgun (WGS) entry which is preliminary data.</text>
</comment>
<reference evidence="1" key="1">
    <citation type="journal article" date="2022" name="bioRxiv">
        <title>Sequencing and chromosome-scale assembly of the giantPleurodeles waltlgenome.</title>
        <authorList>
            <person name="Brown T."/>
            <person name="Elewa A."/>
            <person name="Iarovenko S."/>
            <person name="Subramanian E."/>
            <person name="Araus A.J."/>
            <person name="Petzold A."/>
            <person name="Susuki M."/>
            <person name="Suzuki K.-i.T."/>
            <person name="Hayashi T."/>
            <person name="Toyoda A."/>
            <person name="Oliveira C."/>
            <person name="Osipova E."/>
            <person name="Leigh N.D."/>
            <person name="Simon A."/>
            <person name="Yun M.H."/>
        </authorList>
    </citation>
    <scope>NUCLEOTIDE SEQUENCE</scope>
    <source>
        <strain evidence="1">20211129_DDA</strain>
        <tissue evidence="1">Liver</tissue>
    </source>
</reference>
<dbReference type="AlphaFoldDB" id="A0AAV7SBK5"/>
<sequence>MHYGKDVRRPRDSFEDAERVSGKMRLRGCWEAPGRARMHRGPLEGSRKGECKDTGVQGCCDFRGTVARDAEKARGRMLRCSRYRCNDAEVLDATVEECCDAGGAPGRMLGCYRQG</sequence>
<evidence type="ECO:0000313" key="2">
    <source>
        <dbReference type="Proteomes" id="UP001066276"/>
    </source>
</evidence>
<organism evidence="1 2">
    <name type="scientific">Pleurodeles waltl</name>
    <name type="common">Iberian ribbed newt</name>
    <dbReference type="NCBI Taxonomy" id="8319"/>
    <lineage>
        <taxon>Eukaryota</taxon>
        <taxon>Metazoa</taxon>
        <taxon>Chordata</taxon>
        <taxon>Craniata</taxon>
        <taxon>Vertebrata</taxon>
        <taxon>Euteleostomi</taxon>
        <taxon>Amphibia</taxon>
        <taxon>Batrachia</taxon>
        <taxon>Caudata</taxon>
        <taxon>Salamandroidea</taxon>
        <taxon>Salamandridae</taxon>
        <taxon>Pleurodelinae</taxon>
        <taxon>Pleurodeles</taxon>
    </lineage>
</organism>
<gene>
    <name evidence="1" type="ORF">NDU88_000975</name>
</gene>
<dbReference type="Proteomes" id="UP001066276">
    <property type="component" value="Chromosome 4_2"/>
</dbReference>
<proteinExistence type="predicted"/>
<protein>
    <submittedName>
        <fullName evidence="1">Uncharacterized protein</fullName>
    </submittedName>
</protein>
<evidence type="ECO:0000313" key="1">
    <source>
        <dbReference type="EMBL" id="KAJ1160473.1"/>
    </source>
</evidence>
<accession>A0AAV7SBK5</accession>